<evidence type="ECO:0000313" key="2">
    <source>
        <dbReference type="Proteomes" id="UP000276133"/>
    </source>
</evidence>
<dbReference type="Proteomes" id="UP000276133">
    <property type="component" value="Unassembled WGS sequence"/>
</dbReference>
<sequence length="99" mass="11342">MENPKTRSILFDLDGMEIGKLIQNQILLKTLKGSPFGVVAIRELKTFVFTTPLETETMIKLNFNSWFRDSLVLIIIVDKKALNTINTNLEKKMTAAWLE</sequence>
<evidence type="ECO:0000313" key="1">
    <source>
        <dbReference type="EMBL" id="RNA27403.1"/>
    </source>
</evidence>
<gene>
    <name evidence="1" type="ORF">BpHYR1_024985</name>
</gene>
<dbReference type="AlphaFoldDB" id="A0A3M7RV06"/>
<proteinExistence type="predicted"/>
<reference evidence="1 2" key="1">
    <citation type="journal article" date="2018" name="Sci. Rep.">
        <title>Genomic signatures of local adaptation to the degree of environmental predictability in rotifers.</title>
        <authorList>
            <person name="Franch-Gras L."/>
            <person name="Hahn C."/>
            <person name="Garcia-Roger E.M."/>
            <person name="Carmona M.J."/>
            <person name="Serra M."/>
            <person name="Gomez A."/>
        </authorList>
    </citation>
    <scope>NUCLEOTIDE SEQUENCE [LARGE SCALE GENOMIC DNA]</scope>
    <source>
        <strain evidence="1">HYR1</strain>
    </source>
</reference>
<organism evidence="1 2">
    <name type="scientific">Brachionus plicatilis</name>
    <name type="common">Marine rotifer</name>
    <name type="synonym">Brachionus muelleri</name>
    <dbReference type="NCBI Taxonomy" id="10195"/>
    <lineage>
        <taxon>Eukaryota</taxon>
        <taxon>Metazoa</taxon>
        <taxon>Spiralia</taxon>
        <taxon>Gnathifera</taxon>
        <taxon>Rotifera</taxon>
        <taxon>Eurotatoria</taxon>
        <taxon>Monogononta</taxon>
        <taxon>Pseudotrocha</taxon>
        <taxon>Ploima</taxon>
        <taxon>Brachionidae</taxon>
        <taxon>Brachionus</taxon>
    </lineage>
</organism>
<comment type="caution">
    <text evidence="1">The sequence shown here is derived from an EMBL/GenBank/DDBJ whole genome shotgun (WGS) entry which is preliminary data.</text>
</comment>
<accession>A0A3M7RV06</accession>
<dbReference type="EMBL" id="REGN01002547">
    <property type="protein sequence ID" value="RNA27403.1"/>
    <property type="molecule type" value="Genomic_DNA"/>
</dbReference>
<protein>
    <submittedName>
        <fullName evidence="1">Uncharacterized protein</fullName>
    </submittedName>
</protein>
<keyword evidence="2" id="KW-1185">Reference proteome</keyword>
<name>A0A3M7RV06_BRAPC</name>